<organism evidence="1 2">
    <name type="scientific">Dyella thiooxydans</name>
    <dbReference type="NCBI Taxonomy" id="445710"/>
    <lineage>
        <taxon>Bacteria</taxon>
        <taxon>Pseudomonadati</taxon>
        <taxon>Pseudomonadota</taxon>
        <taxon>Gammaproteobacteria</taxon>
        <taxon>Lysobacterales</taxon>
        <taxon>Rhodanobacteraceae</taxon>
        <taxon>Dyella</taxon>
    </lineage>
</organism>
<gene>
    <name evidence="1" type="ORF">ATSB10_20030</name>
</gene>
<evidence type="ECO:0000313" key="2">
    <source>
        <dbReference type="Proteomes" id="UP000077255"/>
    </source>
</evidence>
<accession>A0A160N1S8</accession>
<keyword evidence="2" id="KW-1185">Reference proteome</keyword>
<dbReference type="KEGG" id="dtx:ATSB10_20030"/>
<proteinExistence type="predicted"/>
<protein>
    <submittedName>
        <fullName evidence="1">Uncharacterized protein</fullName>
    </submittedName>
</protein>
<evidence type="ECO:0000313" key="1">
    <source>
        <dbReference type="EMBL" id="AND69457.1"/>
    </source>
</evidence>
<sequence>MSVTHEARLGPGVAPDFSDAMISAPLEIAPSTPITTRNHRFIESFISDAFLVLDP</sequence>
<dbReference type="Proteomes" id="UP000077255">
    <property type="component" value="Chromosome"/>
</dbReference>
<dbReference type="AlphaFoldDB" id="A0A160N1S8"/>
<name>A0A160N1S8_9GAMM</name>
<reference evidence="1 2" key="1">
    <citation type="submission" date="2016-02" db="EMBL/GenBank/DDBJ databases">
        <title>Complete genome sequencing and analysis of ATSB10, Dyella thiooxydans isolated from rhizosphere soil of sunflower (Helianthus annuus L.).</title>
        <authorList>
            <person name="Lee Y."/>
            <person name="Hwangbo K."/>
            <person name="Chung H."/>
            <person name="Yoo J."/>
            <person name="Kim K.Y."/>
            <person name="Sa T.M."/>
            <person name="Um Y."/>
            <person name="Madhaiyan M."/>
        </authorList>
    </citation>
    <scope>NUCLEOTIDE SEQUENCE [LARGE SCALE GENOMIC DNA]</scope>
    <source>
        <strain evidence="1 2">ATSB10</strain>
    </source>
</reference>
<dbReference type="EMBL" id="CP014841">
    <property type="protein sequence ID" value="AND69457.1"/>
    <property type="molecule type" value="Genomic_DNA"/>
</dbReference>